<comment type="caution">
    <text evidence="10">The sequence shown here is derived from an EMBL/GenBank/DDBJ whole genome shotgun (WGS) entry which is preliminary data.</text>
</comment>
<keyword evidence="4" id="KW-0833">Ubl conjugation pathway</keyword>
<dbReference type="AlphaFoldDB" id="A0A815Z8I2"/>
<dbReference type="InterPro" id="IPR059120">
    <property type="entry name" value="Cullin-like_AB"/>
</dbReference>
<dbReference type="InterPro" id="IPR001373">
    <property type="entry name" value="Cullin_N"/>
</dbReference>
<dbReference type="EMBL" id="CAJNOQ010031334">
    <property type="protein sequence ID" value="CAF1579518.1"/>
    <property type="molecule type" value="Genomic_DNA"/>
</dbReference>
<keyword evidence="12" id="KW-1185">Reference proteome</keyword>
<sequence length="497" mass="58817">RVLRHEEDSALLKAYIHEWTKFFEQCEYLPKPFIKVEPPSSLTPSPSSTNTKIDQVRQLMLESWNNNIFKDIKHRLQNSAMKLVHAERNGECFDSQLVIGVRDSYVNLKTDEKDKYKIYRENFEKAYLEEATRFYKQKAGEYLLENGILNYLQYADQKLKEEEKRARRYLESSPECSSILLLLERCVDALVTQFKEQITNECPKLIEDNDIERLRLVFILLDRIPDITSLTLALESFIVKRGLDIMIKNKDTIKQDPEKYVEQLLELYRQFSSLVQNAFLNDPRFLTSRDKAFQKIINDVSVFQLDMPTRTTRGAVRTTQAESRCPELLAQYCDFLLRKGASNKKFSSEEVEYRIKDVLLLLKYVTNKDIFMRYYKINLTRRLILDNSIDNELEENMVHQLRDVSMPAEFILKLQQMFKDLKLNRDMNEEFKTLYQASRNNNTMMDSFSFKILNAAAWPHSGEKINVSLPAQIEDVMPEIEEYYKKNHNGRKLTWYH</sequence>
<comment type="pathway">
    <text evidence="1">Protein modification; protein ubiquitination.</text>
</comment>
<dbReference type="InterPro" id="IPR016158">
    <property type="entry name" value="Cullin_homology"/>
</dbReference>
<dbReference type="SUPFAM" id="SSF74788">
    <property type="entry name" value="Cullin repeat-like"/>
    <property type="match status" value="1"/>
</dbReference>
<evidence type="ECO:0000256" key="2">
    <source>
        <dbReference type="ARBA" id="ARBA00006019"/>
    </source>
</evidence>
<evidence type="ECO:0000256" key="5">
    <source>
        <dbReference type="ARBA" id="ARBA00022843"/>
    </source>
</evidence>
<evidence type="ECO:0000313" key="11">
    <source>
        <dbReference type="EMBL" id="CAF4446287.1"/>
    </source>
</evidence>
<evidence type="ECO:0000256" key="3">
    <source>
        <dbReference type="ARBA" id="ARBA00022499"/>
    </source>
</evidence>
<feature type="non-terminal residue" evidence="10">
    <location>
        <position position="497"/>
    </location>
</feature>
<reference evidence="10" key="1">
    <citation type="submission" date="2021-02" db="EMBL/GenBank/DDBJ databases">
        <authorList>
            <person name="Nowell W R."/>
        </authorList>
    </citation>
    <scope>NUCLEOTIDE SEQUENCE</scope>
</reference>
<evidence type="ECO:0000256" key="8">
    <source>
        <dbReference type="RuleBase" id="RU003829"/>
    </source>
</evidence>
<dbReference type="SUPFAM" id="SSF75632">
    <property type="entry name" value="Cullin homology domain"/>
    <property type="match status" value="1"/>
</dbReference>
<dbReference type="Pfam" id="PF00888">
    <property type="entry name" value="Cullin"/>
    <property type="match status" value="1"/>
</dbReference>
<comment type="similarity">
    <text evidence="2 7 8">Belongs to the cullin family.</text>
</comment>
<evidence type="ECO:0000256" key="1">
    <source>
        <dbReference type="ARBA" id="ARBA00004906"/>
    </source>
</evidence>
<dbReference type="FunFam" id="1.20.1310.10:FF:000009">
    <property type="entry name" value="Cullin 5"/>
    <property type="match status" value="1"/>
</dbReference>
<evidence type="ECO:0000313" key="12">
    <source>
        <dbReference type="Proteomes" id="UP000663829"/>
    </source>
</evidence>
<dbReference type="SMART" id="SM00182">
    <property type="entry name" value="CULLIN"/>
    <property type="match status" value="1"/>
</dbReference>
<keyword evidence="3" id="KW-1017">Isopeptide bond</keyword>
<evidence type="ECO:0000256" key="7">
    <source>
        <dbReference type="PROSITE-ProRule" id="PRU00330"/>
    </source>
</evidence>
<dbReference type="Proteomes" id="UP000681722">
    <property type="component" value="Unassembled WGS sequence"/>
</dbReference>
<evidence type="ECO:0000256" key="4">
    <source>
        <dbReference type="ARBA" id="ARBA00022786"/>
    </source>
</evidence>
<dbReference type="FunFam" id="1.20.1310.10:FF:000014">
    <property type="entry name" value="Cullin 5"/>
    <property type="match status" value="1"/>
</dbReference>
<dbReference type="GO" id="GO:0031625">
    <property type="term" value="F:ubiquitin protein ligase binding"/>
    <property type="evidence" value="ECO:0007669"/>
    <property type="project" value="InterPro"/>
</dbReference>
<dbReference type="PROSITE" id="PS50069">
    <property type="entry name" value="CULLIN_2"/>
    <property type="match status" value="1"/>
</dbReference>
<accession>A0A815Z8I2</accession>
<dbReference type="Gene3D" id="1.20.1310.10">
    <property type="entry name" value="Cullin Repeats"/>
    <property type="match status" value="4"/>
</dbReference>
<protein>
    <recommendedName>
        <fullName evidence="6">Cullin-5</fullName>
    </recommendedName>
</protein>
<dbReference type="InterPro" id="IPR045093">
    <property type="entry name" value="Cullin"/>
</dbReference>
<evidence type="ECO:0000313" key="10">
    <source>
        <dbReference type="EMBL" id="CAF1579518.1"/>
    </source>
</evidence>
<dbReference type="EMBL" id="CAJOBC010097268">
    <property type="protein sequence ID" value="CAF4446287.1"/>
    <property type="molecule type" value="Genomic_DNA"/>
</dbReference>
<dbReference type="PANTHER" id="PTHR11932">
    <property type="entry name" value="CULLIN"/>
    <property type="match status" value="1"/>
</dbReference>
<dbReference type="Gene3D" id="3.30.230.130">
    <property type="entry name" value="Cullin, Chain C, Domain 2"/>
    <property type="match status" value="1"/>
</dbReference>
<evidence type="ECO:0000256" key="6">
    <source>
        <dbReference type="ARBA" id="ARBA00040451"/>
    </source>
</evidence>
<dbReference type="OrthoDB" id="27073at2759"/>
<feature type="non-terminal residue" evidence="10">
    <location>
        <position position="1"/>
    </location>
</feature>
<dbReference type="Proteomes" id="UP000663829">
    <property type="component" value="Unassembled WGS sequence"/>
</dbReference>
<dbReference type="InterPro" id="IPR036317">
    <property type="entry name" value="Cullin_homology_sf"/>
</dbReference>
<name>A0A815Z8I2_9BILA</name>
<dbReference type="GO" id="GO:0006511">
    <property type="term" value="P:ubiquitin-dependent protein catabolic process"/>
    <property type="evidence" value="ECO:0007669"/>
    <property type="project" value="InterPro"/>
</dbReference>
<dbReference type="Pfam" id="PF26557">
    <property type="entry name" value="Cullin_AB"/>
    <property type="match status" value="1"/>
</dbReference>
<evidence type="ECO:0000259" key="9">
    <source>
        <dbReference type="PROSITE" id="PS50069"/>
    </source>
</evidence>
<dbReference type="InterPro" id="IPR016159">
    <property type="entry name" value="Cullin_repeat-like_dom_sf"/>
</dbReference>
<feature type="domain" description="Cullin family profile" evidence="9">
    <location>
        <begin position="324"/>
        <end position="497"/>
    </location>
</feature>
<gene>
    <name evidence="10" type="ORF">GPM918_LOCUS40983</name>
    <name evidence="11" type="ORF">SRO942_LOCUS41982</name>
</gene>
<proteinExistence type="inferred from homology"/>
<keyword evidence="5" id="KW-0832">Ubl conjugation</keyword>
<organism evidence="10 12">
    <name type="scientific">Didymodactylos carnosus</name>
    <dbReference type="NCBI Taxonomy" id="1234261"/>
    <lineage>
        <taxon>Eukaryota</taxon>
        <taxon>Metazoa</taxon>
        <taxon>Spiralia</taxon>
        <taxon>Gnathifera</taxon>
        <taxon>Rotifera</taxon>
        <taxon>Eurotatoria</taxon>
        <taxon>Bdelloidea</taxon>
        <taxon>Philodinida</taxon>
        <taxon>Philodinidae</taxon>
        <taxon>Didymodactylos</taxon>
    </lineage>
</organism>